<keyword evidence="1" id="KW-0175">Coiled coil</keyword>
<dbReference type="Proteomes" id="UP000507470">
    <property type="component" value="Unassembled WGS sequence"/>
</dbReference>
<evidence type="ECO:0000313" key="3">
    <source>
        <dbReference type="Proteomes" id="UP000507470"/>
    </source>
</evidence>
<evidence type="ECO:0000313" key="2">
    <source>
        <dbReference type="EMBL" id="CAC5402121.1"/>
    </source>
</evidence>
<keyword evidence="3" id="KW-1185">Reference proteome</keyword>
<dbReference type="EMBL" id="CACVKT020006488">
    <property type="protein sequence ID" value="CAC5402121.1"/>
    <property type="molecule type" value="Genomic_DNA"/>
</dbReference>
<dbReference type="AlphaFoldDB" id="A0A6J8D2X0"/>
<gene>
    <name evidence="2" type="ORF">MCOR_36113</name>
</gene>
<organism evidence="2 3">
    <name type="scientific">Mytilus coruscus</name>
    <name type="common">Sea mussel</name>
    <dbReference type="NCBI Taxonomy" id="42192"/>
    <lineage>
        <taxon>Eukaryota</taxon>
        <taxon>Metazoa</taxon>
        <taxon>Spiralia</taxon>
        <taxon>Lophotrochozoa</taxon>
        <taxon>Mollusca</taxon>
        <taxon>Bivalvia</taxon>
        <taxon>Autobranchia</taxon>
        <taxon>Pteriomorphia</taxon>
        <taxon>Mytilida</taxon>
        <taxon>Mytiloidea</taxon>
        <taxon>Mytilidae</taxon>
        <taxon>Mytilinae</taxon>
        <taxon>Mytilus</taxon>
    </lineage>
</organism>
<name>A0A6J8D2X0_MYTCO</name>
<evidence type="ECO:0000256" key="1">
    <source>
        <dbReference type="SAM" id="Coils"/>
    </source>
</evidence>
<reference evidence="2 3" key="1">
    <citation type="submission" date="2020-06" db="EMBL/GenBank/DDBJ databases">
        <authorList>
            <person name="Li R."/>
            <person name="Bekaert M."/>
        </authorList>
    </citation>
    <scope>NUCLEOTIDE SEQUENCE [LARGE SCALE GENOMIC DNA]</scope>
    <source>
        <strain evidence="3">wild</strain>
    </source>
</reference>
<feature type="coiled-coil region" evidence="1">
    <location>
        <begin position="142"/>
        <end position="176"/>
    </location>
</feature>
<protein>
    <submittedName>
        <fullName evidence="2">Uncharacterized protein</fullName>
    </submittedName>
</protein>
<accession>A0A6J8D2X0</accession>
<sequence>MNVEIQQYLQDYRPSKALPKVGDGIFYNYVDTTKGITGAERDELTSFLKNDASELVVLNDPSNYVACNTEQRQIIATVDSPTLRVKCVLGQESPSCQASVSSVVAPITTKAKSSITKPVSVTQPKKKQTYQELQIEVLKLDKKRILQEKRKIISEREKLELEKTLLKLKIKKLKQEFDDNEQ</sequence>
<proteinExistence type="predicted"/>